<evidence type="ECO:0000313" key="4">
    <source>
        <dbReference type="Proteomes" id="UP000760494"/>
    </source>
</evidence>
<feature type="region of interest" description="Disordered" evidence="2">
    <location>
        <begin position="1"/>
        <end position="38"/>
    </location>
</feature>
<dbReference type="EMBL" id="CABFJX010000268">
    <property type="protein sequence ID" value="VTT69863.1"/>
    <property type="molecule type" value="Genomic_DNA"/>
</dbReference>
<name>A0A9Q9UAU7_FUSFU</name>
<dbReference type="AlphaFoldDB" id="A0A9Q9UAU7"/>
<feature type="region of interest" description="Disordered" evidence="2">
    <location>
        <begin position="401"/>
        <end position="441"/>
    </location>
</feature>
<organism evidence="3 4">
    <name type="scientific">Fusarium fujikuroi</name>
    <name type="common">Bakanae and foot rot disease fungus</name>
    <name type="synonym">Gibberella fujikuroi</name>
    <dbReference type="NCBI Taxonomy" id="5127"/>
    <lineage>
        <taxon>Eukaryota</taxon>
        <taxon>Fungi</taxon>
        <taxon>Dikarya</taxon>
        <taxon>Ascomycota</taxon>
        <taxon>Pezizomycotina</taxon>
        <taxon>Sordariomycetes</taxon>
        <taxon>Hypocreomycetidae</taxon>
        <taxon>Hypocreales</taxon>
        <taxon>Nectriaceae</taxon>
        <taxon>Fusarium</taxon>
        <taxon>Fusarium fujikuroi species complex</taxon>
    </lineage>
</organism>
<feature type="coiled-coil region" evidence="1">
    <location>
        <begin position="329"/>
        <end position="381"/>
    </location>
</feature>
<evidence type="ECO:0000256" key="2">
    <source>
        <dbReference type="SAM" id="MobiDB-lite"/>
    </source>
</evidence>
<evidence type="ECO:0000256" key="1">
    <source>
        <dbReference type="SAM" id="Coils"/>
    </source>
</evidence>
<evidence type="ECO:0000313" key="3">
    <source>
        <dbReference type="EMBL" id="VTT69863.1"/>
    </source>
</evidence>
<feature type="region of interest" description="Disordered" evidence="2">
    <location>
        <begin position="197"/>
        <end position="239"/>
    </location>
</feature>
<keyword evidence="1" id="KW-0175">Coiled coil</keyword>
<dbReference type="Proteomes" id="UP000760494">
    <property type="component" value="Unassembled WGS sequence"/>
</dbReference>
<sequence length="957" mass="108071">MPPSTQPKRRGRPPKSSTSVLRGKLPGSKPRGRPCSTAPHIMTDERIALKLGWRLRTSVKMGKRVGDAARSVYRLSRQWPWDLVAGFAPQKWGIEILESMRVLFYIIHRVFPAHEHQNDFQFVRNYLRECAMKRDRRRPHLKNCNIRDACRYFADSDNARRNVIHTPVTRLKRSTSTDVQEDEDGWLDYIGYDNFDDEDEDDGYADIATPAKRSRTPSSPSLSPKRARTAEPTEPRPQTIAGITNSLQSLHAQKQKELEEVTNSLDEIAASIQANERTQINHINAKVDRLCSDMKAYESEREKILKARNFVEQHHEEMMMKEADLAKSLQQYTSQLEECDGLIAQANADVLEELGQIEQRDVDLEDEEQRLEGRVKEVLEESKSSIGIFVTCCTMSNAMASDSSRRRRIGRPYGSKDSYAPRIKRGLTSTSTSDDGAPGEPKVLSDEWIRLKLDKKTPPPDPRYVLAREIEITSTQWPWEWTKGFEPEKWTIAMMRDLRDLIKGYQGRFNLCGDKCHPLKVGLIRSARERDKNNPKLNRDDLSNALGYYELDTKKDKKQQQVSVPCENTAATPIVVEDTPPETPHAVSRASPAPSSSSVVSNYTSASSPVSRASSVTTVTADSPGATRAESPCPTAHEDQVDATMEDDSMFVETVSDFPEYRSSSADKGEDCKSPKSKPSPQPEGMESEPSVQPQPEEPSETVERAEAHVRESVETEMQIDSDVPVHEPVAENATDSNSSSPQPQSTSSIPSTPEDIIKSLELLELQEKSEGEKLTPLLTTSKTKVQATESAMAATQGPNRKIQALCENYKIFQARKAEIVDGLEFLKGNLERRNVHPESDEYRRTLMHNNSRLQHCETTICNVQKEIEEEFKKATDREIEIRGQLEKEYAEFEQLQNKERGICRNVQYYSFIASLLRLGPLGLDSLLYKLRYSGVDVVGEVNKNSPDVVLDHVMTT</sequence>
<feature type="region of interest" description="Disordered" evidence="2">
    <location>
        <begin position="660"/>
        <end position="753"/>
    </location>
</feature>
<feature type="compositionally biased region" description="Low complexity" evidence="2">
    <location>
        <begin position="737"/>
        <end position="753"/>
    </location>
</feature>
<feature type="coiled-coil region" evidence="1">
    <location>
        <begin position="251"/>
        <end position="300"/>
    </location>
</feature>
<reference evidence="3" key="1">
    <citation type="submission" date="2019-05" db="EMBL/GenBank/DDBJ databases">
        <authorList>
            <person name="Piombo E."/>
        </authorList>
    </citation>
    <scope>NUCLEOTIDE SEQUENCE</scope>
    <source>
        <strain evidence="3">C2S</strain>
    </source>
</reference>
<feature type="compositionally biased region" description="Basic and acidic residues" evidence="2">
    <location>
        <begin position="665"/>
        <end position="674"/>
    </location>
</feature>
<comment type="caution">
    <text evidence="3">The sequence shown here is derived from an EMBL/GenBank/DDBJ whole genome shotgun (WGS) entry which is preliminary data.</text>
</comment>
<gene>
    <name evidence="3" type="ORF">C2S_7724</name>
</gene>
<feature type="compositionally biased region" description="Low complexity" evidence="2">
    <location>
        <begin position="584"/>
        <end position="623"/>
    </location>
</feature>
<accession>A0A9Q9UAU7</accession>
<feature type="compositionally biased region" description="Basic and acidic residues" evidence="2">
    <location>
        <begin position="702"/>
        <end position="714"/>
    </location>
</feature>
<proteinExistence type="predicted"/>
<feature type="region of interest" description="Disordered" evidence="2">
    <location>
        <begin position="557"/>
        <end position="644"/>
    </location>
</feature>
<protein>
    <submittedName>
        <fullName evidence="3">Uncharacterized protein</fullName>
    </submittedName>
</protein>